<evidence type="ECO:0000313" key="2">
    <source>
        <dbReference type="Proteomes" id="UP000262954"/>
    </source>
</evidence>
<organism evidence="1 2">
    <name type="scientific">Coprobacter fastidiosus</name>
    <dbReference type="NCBI Taxonomy" id="1099853"/>
    <lineage>
        <taxon>Bacteria</taxon>
        <taxon>Pseudomonadati</taxon>
        <taxon>Bacteroidota</taxon>
        <taxon>Bacteroidia</taxon>
        <taxon>Bacteroidales</taxon>
        <taxon>Barnesiellaceae</taxon>
        <taxon>Coprobacter</taxon>
    </lineage>
</organism>
<dbReference type="Pfam" id="PF09561">
    <property type="entry name" value="RE_HpaII"/>
    <property type="match status" value="1"/>
</dbReference>
<sequence>MNTPNFIFMQLIGNQTEWAKAYALLHIINEGNIYFYKDNFQNEYSFYPVSKLIRNDECGKITYQLTPTEVLVRRGEETQRMPRIKCKNAATEILSTLQETKENDYSVPSCDPILETLHYTWFQSTADDKSDFSVIYFDPEKEIAQRQEFTVCIKSKWNILPANRANNLKYGIQNVKFSNPESNRINRIDGAQEVQQRLTEIYRLGGKLKYTTTENKFFLENLCMIDLHFPKLLAEITRLFYTTGLSAIPEIITEIKNTNPYKIKEELIYKNNFYEYKVQQFLYALATGLRSTKRYRGYGHTRTFAIIDTCGGIELLDSTKRAEFDKYLYQNAKLSMGDSKTHKFGFVEKENGQWFIKLNIEIII</sequence>
<protein>
    <recommendedName>
        <fullName evidence="3">HpaII family restriction endonuclease</fullName>
    </recommendedName>
</protein>
<comment type="caution">
    <text evidence="1">The sequence shown here is derived from an EMBL/GenBank/DDBJ whole genome shotgun (WGS) entry which is preliminary data.</text>
</comment>
<accession>A0A354M4B3</accession>
<name>A0A354M4B3_9BACT</name>
<evidence type="ECO:0008006" key="3">
    <source>
        <dbReference type="Google" id="ProtNLM"/>
    </source>
</evidence>
<dbReference type="Proteomes" id="UP000262954">
    <property type="component" value="Unassembled WGS sequence"/>
</dbReference>
<evidence type="ECO:0000313" key="1">
    <source>
        <dbReference type="EMBL" id="HBJ09352.1"/>
    </source>
</evidence>
<proteinExistence type="predicted"/>
<reference evidence="1 2" key="1">
    <citation type="journal article" date="2018" name="Nat. Biotechnol.">
        <title>A standardized bacterial taxonomy based on genome phylogeny substantially revises the tree of life.</title>
        <authorList>
            <person name="Parks D.H."/>
            <person name="Chuvochina M."/>
            <person name="Waite D.W."/>
            <person name="Rinke C."/>
            <person name="Skarshewski A."/>
            <person name="Chaumeil P.A."/>
            <person name="Hugenholtz P."/>
        </authorList>
    </citation>
    <scope>NUCLEOTIDE SEQUENCE [LARGE SCALE GENOMIC DNA]</scope>
    <source>
        <strain evidence="1">UBA11482</strain>
    </source>
</reference>
<gene>
    <name evidence="1" type="ORF">DDY73_10150</name>
</gene>
<dbReference type="EMBL" id="DNWC01000132">
    <property type="protein sequence ID" value="HBJ09352.1"/>
    <property type="molecule type" value="Genomic_DNA"/>
</dbReference>
<dbReference type="InterPro" id="IPR019062">
    <property type="entry name" value="Restrct_endonuc_II_HpaII"/>
</dbReference>
<dbReference type="AlphaFoldDB" id="A0A354M4B3"/>